<evidence type="ECO:0000313" key="1">
    <source>
        <dbReference type="EMBL" id="EHM09909.1"/>
    </source>
</evidence>
<sequence>MMYLWKSNKLGKIWLDGDGMRRIVSLQLPGGYVCQEVSFVGDMDTINVFIGFPEGESQEKLDRIGRLLESRFKRSGIKVSIHWVERTKEVECSSPPLWRTPIVWAAGVSTLVALAQLGFKGITKTVIAGCLSYGVAWLALTDDGRKLLNSVIKEVKKGR</sequence>
<name>H0URH0_9BACT</name>
<protein>
    <submittedName>
        <fullName evidence="1">Uncharacterized protein</fullName>
    </submittedName>
</protein>
<proteinExistence type="predicted"/>
<dbReference type="OrthoDB" id="4433at2"/>
<dbReference type="EMBL" id="CM001377">
    <property type="protein sequence ID" value="EHM09909.1"/>
    <property type="molecule type" value="Genomic_DNA"/>
</dbReference>
<dbReference type="Proteomes" id="UP000005730">
    <property type="component" value="Chromosome"/>
</dbReference>
<dbReference type="HOGENOM" id="CLU_138355_0_0_0"/>
<evidence type="ECO:0000313" key="2">
    <source>
        <dbReference type="Proteomes" id="UP000005730"/>
    </source>
</evidence>
<keyword evidence="2" id="KW-1185">Reference proteome</keyword>
<dbReference type="eggNOG" id="ENOG5032X74">
    <property type="taxonomic scope" value="Bacteria"/>
</dbReference>
<organism evidence="1 2">
    <name type="scientific">Thermanaerovibrio velox DSM 12556</name>
    <dbReference type="NCBI Taxonomy" id="926567"/>
    <lineage>
        <taxon>Bacteria</taxon>
        <taxon>Thermotogati</taxon>
        <taxon>Synergistota</taxon>
        <taxon>Synergistia</taxon>
        <taxon>Synergistales</taxon>
        <taxon>Synergistaceae</taxon>
        <taxon>Thermanaerovibrio</taxon>
    </lineage>
</organism>
<dbReference type="STRING" id="926567.TheveDRAFT_0759"/>
<accession>H0URH0</accession>
<reference evidence="1 2" key="1">
    <citation type="submission" date="2011-10" db="EMBL/GenBank/DDBJ databases">
        <title>The Noncontiguous Finished genome of Thermanaerovibrio velox DSM 12556.</title>
        <authorList>
            <consortium name="US DOE Joint Genome Institute (JGI-PGF)"/>
            <person name="Lucas S."/>
            <person name="Copeland A."/>
            <person name="Lapidus A."/>
            <person name="Glavina del Rio T."/>
            <person name="Dalin E."/>
            <person name="Tice H."/>
            <person name="Bruce D."/>
            <person name="Goodwin L."/>
            <person name="Pitluck S."/>
            <person name="Peters L."/>
            <person name="Mikhailova N."/>
            <person name="Teshima H."/>
            <person name="Kyrpides N."/>
            <person name="Mavromatis K."/>
            <person name="Ivanova N."/>
            <person name="Markowitz V."/>
            <person name="Cheng J.-F."/>
            <person name="Hugenholtz P."/>
            <person name="Woyke T."/>
            <person name="Wu D."/>
            <person name="Spring S."/>
            <person name="Brambilla E.-M."/>
            <person name="Klenk H.-P."/>
            <person name="Eisen J.A."/>
        </authorList>
    </citation>
    <scope>NUCLEOTIDE SEQUENCE [LARGE SCALE GENOMIC DNA]</scope>
    <source>
        <strain evidence="1 2">DSM 12556</strain>
    </source>
</reference>
<dbReference type="AlphaFoldDB" id="H0URH0"/>
<gene>
    <name evidence="1" type="ORF">TheveDRAFT_0759</name>
</gene>